<dbReference type="GO" id="GO:0016491">
    <property type="term" value="F:oxidoreductase activity"/>
    <property type="evidence" value="ECO:0007669"/>
    <property type="project" value="UniProtKB-KW"/>
</dbReference>
<dbReference type="NCBIfam" id="NF006123">
    <property type="entry name" value="PRK08267.1"/>
    <property type="match status" value="1"/>
</dbReference>
<evidence type="ECO:0000256" key="2">
    <source>
        <dbReference type="ARBA" id="ARBA00023002"/>
    </source>
</evidence>
<dbReference type="Proteomes" id="UP000583387">
    <property type="component" value="Unassembled WGS sequence"/>
</dbReference>
<evidence type="ECO:0000256" key="1">
    <source>
        <dbReference type="ARBA" id="ARBA00006484"/>
    </source>
</evidence>
<dbReference type="InterPro" id="IPR036291">
    <property type="entry name" value="NAD(P)-bd_dom_sf"/>
</dbReference>
<dbReference type="PANTHER" id="PTHR44196">
    <property type="entry name" value="DEHYDROGENASE/REDUCTASE SDR FAMILY MEMBER 7B"/>
    <property type="match status" value="1"/>
</dbReference>
<comment type="caution">
    <text evidence="5">The sequence shown here is derived from an EMBL/GenBank/DDBJ whole genome shotgun (WGS) entry which is preliminary data.</text>
</comment>
<dbReference type="AlphaFoldDB" id="A0A7U7ER10"/>
<gene>
    <name evidence="5" type="ORF">PSEWESI4_03898</name>
</gene>
<comment type="similarity">
    <text evidence="1 3">Belongs to the short-chain dehydrogenases/reductases (SDR) family.</text>
</comment>
<proteinExistence type="inferred from homology"/>
<dbReference type="PANTHER" id="PTHR44196:SF1">
    <property type="entry name" value="DEHYDROGENASE_REDUCTASE SDR FAMILY MEMBER 7B"/>
    <property type="match status" value="1"/>
</dbReference>
<dbReference type="PRINTS" id="PR00080">
    <property type="entry name" value="SDRFAMILY"/>
</dbReference>
<evidence type="ECO:0000313" key="6">
    <source>
        <dbReference type="Proteomes" id="UP000583387"/>
    </source>
</evidence>
<reference evidence="5 6" key="1">
    <citation type="submission" date="2020-08" db="EMBL/GenBank/DDBJ databases">
        <authorList>
            <person name="Criscuolo A."/>
        </authorList>
    </citation>
    <scope>NUCLEOTIDE SEQUENCE [LARGE SCALE GENOMIC DNA]</scope>
    <source>
        <strain evidence="5">CIP111764</strain>
    </source>
</reference>
<dbReference type="SMART" id="SM00822">
    <property type="entry name" value="PKS_KR"/>
    <property type="match status" value="1"/>
</dbReference>
<name>A0A7U7ER10_9GAMM</name>
<evidence type="ECO:0000259" key="4">
    <source>
        <dbReference type="SMART" id="SM00822"/>
    </source>
</evidence>
<dbReference type="PRINTS" id="PR00081">
    <property type="entry name" value="GDHRDH"/>
</dbReference>
<dbReference type="InterPro" id="IPR057326">
    <property type="entry name" value="KR_dom"/>
</dbReference>
<protein>
    <submittedName>
        <fullName evidence="5">Putative oxidoreductase</fullName>
        <ecNumber evidence="5">1.-.-.-</ecNumber>
    </submittedName>
</protein>
<dbReference type="Pfam" id="PF00106">
    <property type="entry name" value="adh_short"/>
    <property type="match status" value="1"/>
</dbReference>
<dbReference type="InterPro" id="IPR002347">
    <property type="entry name" value="SDR_fam"/>
</dbReference>
<accession>A0A7U7ER10</accession>
<dbReference type="EC" id="1.-.-.-" evidence="5"/>
<sequence>MPNILITGAASGIGAETARLFHSRGWAVGLLDVDRDALAGLAGELDGAWYVAVDVTDAEAVRQALAGFCARHDGRLRLLFNCAGVLRFGHFEEIGLDEHARILDINVRGLLQTTHAAFAYLKATPGAQVINMGSASGLYGTPHMASYSASKFAVRGLTEALDLEWRRHGIRVGDLMPPFVRTPMVDNQRFEPPTLRRLGVRLKAGDIAEAVWRQARGPAVHRPVSWSFKLMYWSGQLSPSWLNRAVMGWLSREG</sequence>
<dbReference type="Gene3D" id="3.40.50.720">
    <property type="entry name" value="NAD(P)-binding Rossmann-like Domain"/>
    <property type="match status" value="1"/>
</dbReference>
<organism evidence="5 6">
    <name type="scientific">Zestomonas carbonaria</name>
    <dbReference type="NCBI Taxonomy" id="2762745"/>
    <lineage>
        <taxon>Bacteria</taxon>
        <taxon>Pseudomonadati</taxon>
        <taxon>Pseudomonadota</taxon>
        <taxon>Gammaproteobacteria</taxon>
        <taxon>Pseudomonadales</taxon>
        <taxon>Pseudomonadaceae</taxon>
        <taxon>Zestomonas</taxon>
    </lineage>
</organism>
<feature type="domain" description="Ketoreductase" evidence="4">
    <location>
        <begin position="2"/>
        <end position="168"/>
    </location>
</feature>
<evidence type="ECO:0000256" key="3">
    <source>
        <dbReference type="RuleBase" id="RU000363"/>
    </source>
</evidence>
<dbReference type="EMBL" id="CAJFCI010000076">
    <property type="protein sequence ID" value="CAD5109592.1"/>
    <property type="molecule type" value="Genomic_DNA"/>
</dbReference>
<keyword evidence="6" id="KW-1185">Reference proteome</keyword>
<dbReference type="GO" id="GO:0016020">
    <property type="term" value="C:membrane"/>
    <property type="evidence" value="ECO:0007669"/>
    <property type="project" value="TreeGrafter"/>
</dbReference>
<dbReference type="RefSeq" id="WP_187672900.1">
    <property type="nucleotide sequence ID" value="NZ_CAJFCI010000076.1"/>
</dbReference>
<evidence type="ECO:0000313" key="5">
    <source>
        <dbReference type="EMBL" id="CAD5109592.1"/>
    </source>
</evidence>
<dbReference type="SUPFAM" id="SSF51735">
    <property type="entry name" value="NAD(P)-binding Rossmann-fold domains"/>
    <property type="match status" value="1"/>
</dbReference>
<keyword evidence="2 5" id="KW-0560">Oxidoreductase</keyword>